<dbReference type="InterPro" id="IPR011004">
    <property type="entry name" value="Trimer_LpxA-like_sf"/>
</dbReference>
<dbReference type="RefSeq" id="WP_035901115.1">
    <property type="nucleotide sequence ID" value="NZ_JAAH01000081.1"/>
</dbReference>
<evidence type="ECO:0000313" key="2">
    <source>
        <dbReference type="Proteomes" id="UP000027058"/>
    </source>
</evidence>
<comment type="caution">
    <text evidence="1">The sequence shown here is derived from an EMBL/GenBank/DDBJ whole genome shotgun (WGS) entry which is preliminary data.</text>
</comment>
<reference evidence="1 2" key="1">
    <citation type="submission" date="2014-01" db="EMBL/GenBank/DDBJ databases">
        <title>Comparative genomics of Fusobacterium necrophorum wild isolates.</title>
        <authorList>
            <person name="Kittichotirat W."/>
            <person name="Bumgarner R.E."/>
            <person name="Lawrence P."/>
        </authorList>
    </citation>
    <scope>NUCLEOTIDE SEQUENCE [LARGE SCALE GENOMIC DNA]</scope>
    <source>
        <strain evidence="1 2">DJ-2</strain>
    </source>
</reference>
<dbReference type="EMBL" id="JAAH01000081">
    <property type="protein sequence ID" value="KDE71869.1"/>
    <property type="molecule type" value="Genomic_DNA"/>
</dbReference>
<proteinExistence type="predicted"/>
<dbReference type="InterPro" id="IPR001451">
    <property type="entry name" value="Hexapep"/>
</dbReference>
<dbReference type="Gene3D" id="2.160.10.10">
    <property type="entry name" value="Hexapeptide repeat proteins"/>
    <property type="match status" value="1"/>
</dbReference>
<accession>A0AB73C2E8</accession>
<dbReference type="AlphaFoldDB" id="A0AB73C2E8"/>
<dbReference type="Proteomes" id="UP000027058">
    <property type="component" value="Unassembled WGS sequence"/>
</dbReference>
<organism evidence="1 2">
    <name type="scientific">Fusobacterium necrophorum DJ-2</name>
    <dbReference type="NCBI Taxonomy" id="1441737"/>
    <lineage>
        <taxon>Bacteria</taxon>
        <taxon>Fusobacteriati</taxon>
        <taxon>Fusobacteriota</taxon>
        <taxon>Fusobacteriia</taxon>
        <taxon>Fusobacteriales</taxon>
        <taxon>Fusobacteriaceae</taxon>
        <taxon>Fusobacterium</taxon>
    </lineage>
</organism>
<dbReference type="SUPFAM" id="SSF51161">
    <property type="entry name" value="Trimeric LpxA-like enzymes"/>
    <property type="match status" value="1"/>
</dbReference>
<name>A0AB73C2E8_9FUSO</name>
<dbReference type="Pfam" id="PF00132">
    <property type="entry name" value="Hexapep"/>
    <property type="match status" value="2"/>
</dbReference>
<sequence>MKLSKIGFGEVLRDGEFDWLGLTAEIYKGKHHLTFLMSEKFVEELNHNLGVSCVITSKEIAEKVRKDIGILVVDNPKKVFFEFHNQLAKEGFYVKMQKDNNISNKAMIADTVKIRGKNVVIEDNVIIEDNVVIYDDVTIKSGTRVGAGTIIGCRPFQFVKLENEVFSVDAIGSVFIDECAEIQCNTTIVKGVFGETYIGKNVCIDNLVHIAHDVKIEENTLIVSGSIIGGRTRIAKNSYTGINASIKNGLILEENTRVSMGAVVSKNVSINQTVTGNLAIEHNKFMKKFKESLK</sequence>
<evidence type="ECO:0000313" key="1">
    <source>
        <dbReference type="EMBL" id="KDE71869.1"/>
    </source>
</evidence>
<dbReference type="PANTHER" id="PTHR43300">
    <property type="entry name" value="ACETYLTRANSFERASE"/>
    <property type="match status" value="1"/>
</dbReference>
<dbReference type="Gene3D" id="3.40.1390.10">
    <property type="entry name" value="MurE/MurF, N-terminal domain"/>
    <property type="match status" value="1"/>
</dbReference>
<dbReference type="InterPro" id="IPR050179">
    <property type="entry name" value="Trans_hexapeptide_repeat"/>
</dbReference>
<gene>
    <name evidence="1" type="ORF">FUSO8_07190</name>
</gene>
<protein>
    <submittedName>
        <fullName evidence="1">UDP-3-O-(3-hydroxymyristoyl) glucosamine N-acyltransferase</fullName>
    </submittedName>
</protein>